<dbReference type="AlphaFoldDB" id="A0A0V1C347"/>
<evidence type="ECO:0000313" key="2">
    <source>
        <dbReference type="EMBL" id="KRY63827.1"/>
    </source>
</evidence>
<feature type="non-terminal residue" evidence="1">
    <location>
        <position position="1"/>
    </location>
</feature>
<accession>A0A0V1C347</accession>
<name>A0A0V1C347_TRIPS</name>
<keyword evidence="3" id="KW-1185">Reference proteome</keyword>
<reference evidence="1 3" key="1">
    <citation type="submission" date="2015-01" db="EMBL/GenBank/DDBJ databases">
        <title>Evolution of Trichinella species and genotypes.</title>
        <authorList>
            <person name="Korhonen P.K."/>
            <person name="Edoardo P."/>
            <person name="Giuseppe L.R."/>
            <person name="Gasser R.B."/>
        </authorList>
    </citation>
    <scope>NUCLEOTIDE SEQUENCE [LARGE SCALE GENOMIC DNA]</scope>
    <source>
        <strain evidence="1">ISS470</strain>
    </source>
</reference>
<dbReference type="EMBL" id="JYDT01001959">
    <property type="protein sequence ID" value="KRY63827.1"/>
    <property type="molecule type" value="Genomic_DNA"/>
</dbReference>
<dbReference type="Proteomes" id="UP000054995">
    <property type="component" value="Unassembled WGS sequence"/>
</dbReference>
<organism evidence="1 3">
    <name type="scientific">Trichinella pseudospiralis</name>
    <name type="common">Parasitic roundworm</name>
    <dbReference type="NCBI Taxonomy" id="6337"/>
    <lineage>
        <taxon>Eukaryota</taxon>
        <taxon>Metazoa</taxon>
        <taxon>Ecdysozoa</taxon>
        <taxon>Nematoda</taxon>
        <taxon>Enoplea</taxon>
        <taxon>Dorylaimia</taxon>
        <taxon>Trichinellida</taxon>
        <taxon>Trichinellidae</taxon>
        <taxon>Trichinella</taxon>
    </lineage>
</organism>
<protein>
    <submittedName>
        <fullName evidence="1">Uncharacterized protein</fullName>
    </submittedName>
</protein>
<proteinExistence type="predicted"/>
<evidence type="ECO:0000313" key="1">
    <source>
        <dbReference type="EMBL" id="KRY43755.1"/>
    </source>
</evidence>
<comment type="caution">
    <text evidence="1">The sequence shown here is derived from an EMBL/GenBank/DDBJ whole genome shotgun (WGS) entry which is preliminary data.</text>
</comment>
<sequence length="32" mass="3858">LRISRDIHKKLCSLLCINTWNANFGCYLFHNY</sequence>
<evidence type="ECO:0000313" key="3">
    <source>
        <dbReference type="Proteomes" id="UP000054995"/>
    </source>
</evidence>
<dbReference type="EMBL" id="JYDT01005840">
    <property type="protein sequence ID" value="KRY43755.1"/>
    <property type="molecule type" value="Genomic_DNA"/>
</dbReference>
<gene>
    <name evidence="1" type="ORF">T4D_531</name>
    <name evidence="2" type="ORF">T4D_91</name>
</gene>